<gene>
    <name evidence="1" type="ORF">OUZ56_028207</name>
</gene>
<protein>
    <recommendedName>
        <fullName evidence="3">Secreted protein</fullName>
    </recommendedName>
</protein>
<comment type="caution">
    <text evidence="1">The sequence shown here is derived from an EMBL/GenBank/DDBJ whole genome shotgun (WGS) entry which is preliminary data.</text>
</comment>
<sequence>MNNNWHLMMKISASYFRSPCRASFAAFHLFLVATSDDEAMAARWISEPFKRNSGCSSRRFDESGASPPSGCVRFWLIIGTKVSSTTTKMRLASNFHTGVAFTRRPIPC</sequence>
<evidence type="ECO:0000313" key="2">
    <source>
        <dbReference type="Proteomes" id="UP001234178"/>
    </source>
</evidence>
<keyword evidence="2" id="KW-1185">Reference proteome</keyword>
<dbReference type="EMBL" id="JAOYFB010000040">
    <property type="protein sequence ID" value="KAK4036142.1"/>
    <property type="molecule type" value="Genomic_DNA"/>
</dbReference>
<dbReference type="Proteomes" id="UP001234178">
    <property type="component" value="Unassembled WGS sequence"/>
</dbReference>
<organism evidence="1 2">
    <name type="scientific">Daphnia magna</name>
    <dbReference type="NCBI Taxonomy" id="35525"/>
    <lineage>
        <taxon>Eukaryota</taxon>
        <taxon>Metazoa</taxon>
        <taxon>Ecdysozoa</taxon>
        <taxon>Arthropoda</taxon>
        <taxon>Crustacea</taxon>
        <taxon>Branchiopoda</taxon>
        <taxon>Diplostraca</taxon>
        <taxon>Cladocera</taxon>
        <taxon>Anomopoda</taxon>
        <taxon>Daphniidae</taxon>
        <taxon>Daphnia</taxon>
    </lineage>
</organism>
<reference evidence="1 2" key="1">
    <citation type="journal article" date="2023" name="Nucleic Acids Res.">
        <title>The hologenome of Daphnia magna reveals possible DNA methylation and microbiome-mediated evolution of the host genome.</title>
        <authorList>
            <person name="Chaturvedi A."/>
            <person name="Li X."/>
            <person name="Dhandapani V."/>
            <person name="Marshall H."/>
            <person name="Kissane S."/>
            <person name="Cuenca-Cambronero M."/>
            <person name="Asole G."/>
            <person name="Calvet F."/>
            <person name="Ruiz-Romero M."/>
            <person name="Marangio P."/>
            <person name="Guigo R."/>
            <person name="Rago D."/>
            <person name="Mirbahai L."/>
            <person name="Eastwood N."/>
            <person name="Colbourne J.K."/>
            <person name="Zhou J."/>
            <person name="Mallon E."/>
            <person name="Orsini L."/>
        </authorList>
    </citation>
    <scope>NUCLEOTIDE SEQUENCE [LARGE SCALE GENOMIC DNA]</scope>
    <source>
        <strain evidence="1">LRV0_1</strain>
    </source>
</reference>
<name>A0ABR0B384_9CRUS</name>
<proteinExistence type="predicted"/>
<evidence type="ECO:0000313" key="1">
    <source>
        <dbReference type="EMBL" id="KAK4036142.1"/>
    </source>
</evidence>
<evidence type="ECO:0008006" key="3">
    <source>
        <dbReference type="Google" id="ProtNLM"/>
    </source>
</evidence>
<accession>A0ABR0B384</accession>